<name>A0A367LBX4_9HYPO</name>
<feature type="transmembrane region" description="Helical" evidence="2">
    <location>
        <begin position="184"/>
        <end position="213"/>
    </location>
</feature>
<dbReference type="EMBL" id="LKCN02000009">
    <property type="protein sequence ID" value="RCI11929.1"/>
    <property type="molecule type" value="Genomic_DNA"/>
</dbReference>
<reference evidence="4 5" key="1">
    <citation type="journal article" date="2015" name="BMC Genomics">
        <title>Insights from the genome of Ophiocordyceps polyrhachis-furcata to pathogenicity and host specificity in insect fungi.</title>
        <authorList>
            <person name="Wichadakul D."/>
            <person name="Kobmoo N."/>
            <person name="Ingsriswang S."/>
            <person name="Tangphatsornruang S."/>
            <person name="Chantasingh D."/>
            <person name="Luangsa-ard J.J."/>
            <person name="Eurwilaichitr L."/>
        </authorList>
    </citation>
    <scope>NUCLEOTIDE SEQUENCE [LARGE SCALE GENOMIC DNA]</scope>
    <source>
        <strain evidence="4 5">BCC 54312</strain>
    </source>
</reference>
<feature type="region of interest" description="Disordered" evidence="1">
    <location>
        <begin position="57"/>
        <end position="105"/>
    </location>
</feature>
<feature type="compositionally biased region" description="Basic residues" evidence="1">
    <location>
        <begin position="74"/>
        <end position="100"/>
    </location>
</feature>
<evidence type="ECO:0000259" key="3">
    <source>
        <dbReference type="Pfam" id="PF25603"/>
    </source>
</evidence>
<keyword evidence="5" id="KW-1185">Reference proteome</keyword>
<feature type="compositionally biased region" description="Low complexity" evidence="1">
    <location>
        <begin position="61"/>
        <end position="73"/>
    </location>
</feature>
<comment type="caution">
    <text evidence="4">The sequence shown here is derived from an EMBL/GenBank/DDBJ whole genome shotgun (WGS) entry which is preliminary data.</text>
</comment>
<dbReference type="InterPro" id="IPR057962">
    <property type="entry name" value="SPT23_MGA2_DBD"/>
</dbReference>
<keyword evidence="2" id="KW-0472">Membrane</keyword>
<proteinExistence type="predicted"/>
<sequence length="439" mass="50590">MEQPYKWYVSPAASYAMVSGHPSPFPDAFISSPFIGSEDGDNYPLVNQDLELSVRPRSLEQPQQQQQNEQQQHQQHHHHHHQQHHQQQHHHHHQHQKSRRPSLDLASLEQQQQQQFIVDQSNEPDQQPPMTYSSPLYTVPAFYTGGLPRPILPRPISAADAIVVLISIVPVLLVLVLVPLFLLVFLLVFLVLVLVLVLVPLFLLVLVSLFLLLQTPAFFIQHPNRRTRVETQINIRMMLSALPPAVTKLCFPDHTILRTKQLANPPATKSPDTLELYVQLVRSADVSSPELERSAFERAATTAHRTHGDLRICLGCMSRERTRAWRKKGHKEDEIQRWLRDQEHRIIVFNTPQLVHWSPDINDAAFQVETPMRITCYCRHHKETTGFNVIFTLKDWQDRVVAQARSDSIMITDDHKSKDQYLGPPKAGRRRTRASPTPW</sequence>
<keyword evidence="2" id="KW-0812">Transmembrane</keyword>
<accession>A0A367LBX4</accession>
<protein>
    <recommendedName>
        <fullName evidence="3">SPT23/MGA2-like DNA-binding domain-containing protein</fullName>
    </recommendedName>
</protein>
<evidence type="ECO:0000256" key="2">
    <source>
        <dbReference type="SAM" id="Phobius"/>
    </source>
</evidence>
<keyword evidence="2" id="KW-1133">Transmembrane helix</keyword>
<gene>
    <name evidence="4" type="ORF">L249_4215</name>
</gene>
<organism evidence="4 5">
    <name type="scientific">Ophiocordyceps polyrhachis-furcata BCC 54312</name>
    <dbReference type="NCBI Taxonomy" id="1330021"/>
    <lineage>
        <taxon>Eukaryota</taxon>
        <taxon>Fungi</taxon>
        <taxon>Dikarya</taxon>
        <taxon>Ascomycota</taxon>
        <taxon>Pezizomycotina</taxon>
        <taxon>Sordariomycetes</taxon>
        <taxon>Hypocreomycetidae</taxon>
        <taxon>Hypocreales</taxon>
        <taxon>Ophiocordycipitaceae</taxon>
        <taxon>Ophiocordyceps</taxon>
    </lineage>
</organism>
<dbReference type="OrthoDB" id="71307at2759"/>
<evidence type="ECO:0000313" key="5">
    <source>
        <dbReference type="Proteomes" id="UP000253664"/>
    </source>
</evidence>
<dbReference type="Proteomes" id="UP000253664">
    <property type="component" value="Unassembled WGS sequence"/>
</dbReference>
<evidence type="ECO:0000256" key="1">
    <source>
        <dbReference type="SAM" id="MobiDB-lite"/>
    </source>
</evidence>
<dbReference type="Pfam" id="PF25603">
    <property type="entry name" value="SPT23_MGA2_DBD"/>
    <property type="match status" value="1"/>
</dbReference>
<feature type="transmembrane region" description="Helical" evidence="2">
    <location>
        <begin position="158"/>
        <end position="178"/>
    </location>
</feature>
<dbReference type="AlphaFoldDB" id="A0A367LBX4"/>
<evidence type="ECO:0000313" key="4">
    <source>
        <dbReference type="EMBL" id="RCI11929.1"/>
    </source>
</evidence>
<feature type="domain" description="SPT23/MGA2-like DNA-binding" evidence="3">
    <location>
        <begin position="225"/>
        <end position="416"/>
    </location>
</feature>
<feature type="region of interest" description="Disordered" evidence="1">
    <location>
        <begin position="415"/>
        <end position="439"/>
    </location>
</feature>
<dbReference type="STRING" id="1330021.A0A367LBX4"/>